<dbReference type="EMBL" id="CP027657">
    <property type="protein sequence ID" value="AVO52350.1"/>
    <property type="molecule type" value="Genomic_DNA"/>
</dbReference>
<dbReference type="GO" id="GO:0016787">
    <property type="term" value="F:hydrolase activity"/>
    <property type="evidence" value="ECO:0007669"/>
    <property type="project" value="UniProtKB-KW"/>
</dbReference>
<feature type="region of interest" description="Disordered" evidence="12">
    <location>
        <begin position="424"/>
        <end position="447"/>
    </location>
</feature>
<dbReference type="GO" id="GO:0003676">
    <property type="term" value="F:nucleic acid binding"/>
    <property type="evidence" value="ECO:0007669"/>
    <property type="project" value="InterPro"/>
</dbReference>
<dbReference type="InterPro" id="IPR014014">
    <property type="entry name" value="RNA_helicase_DEAD_Q_motif"/>
</dbReference>
<evidence type="ECO:0000256" key="5">
    <source>
        <dbReference type="ARBA" id="ARBA00022806"/>
    </source>
</evidence>
<dbReference type="InterPro" id="IPR027417">
    <property type="entry name" value="P-loop_NTPase"/>
</dbReference>
<dbReference type="CDD" id="cd00268">
    <property type="entry name" value="DEADc"/>
    <property type="match status" value="1"/>
</dbReference>
<dbReference type="GO" id="GO:0005829">
    <property type="term" value="C:cytosol"/>
    <property type="evidence" value="ECO:0007669"/>
    <property type="project" value="TreeGrafter"/>
</dbReference>
<dbReference type="InterPro" id="IPR011545">
    <property type="entry name" value="DEAD/DEAH_box_helicase_dom"/>
</dbReference>
<dbReference type="PROSITE" id="PS00039">
    <property type="entry name" value="DEAD_ATP_HELICASE"/>
    <property type="match status" value="1"/>
</dbReference>
<feature type="domain" description="DEAD-box RNA helicase Q" evidence="15">
    <location>
        <begin position="1"/>
        <end position="29"/>
    </location>
</feature>
<evidence type="ECO:0000313" key="17">
    <source>
        <dbReference type="Proteomes" id="UP000238327"/>
    </source>
</evidence>
<evidence type="ECO:0000256" key="11">
    <source>
        <dbReference type="RuleBase" id="RU000492"/>
    </source>
</evidence>
<dbReference type="SMART" id="SM00490">
    <property type="entry name" value="HELICc"/>
    <property type="match status" value="1"/>
</dbReference>
<feature type="short sequence motif" description="Q motif" evidence="10">
    <location>
        <begin position="1"/>
        <end position="29"/>
    </location>
</feature>
<dbReference type="PROSITE" id="PS51195">
    <property type="entry name" value="Q_MOTIF"/>
    <property type="match status" value="1"/>
</dbReference>
<evidence type="ECO:0000256" key="1">
    <source>
        <dbReference type="ARBA" id="ARBA00012552"/>
    </source>
</evidence>
<dbReference type="InterPro" id="IPR000629">
    <property type="entry name" value="RNA-helicase_DEAD-box_CS"/>
</dbReference>
<dbReference type="Proteomes" id="UP000238327">
    <property type="component" value="Chromosome"/>
</dbReference>
<dbReference type="AlphaFoldDB" id="A0A2R3QKR6"/>
<dbReference type="Pfam" id="PF00270">
    <property type="entry name" value="DEAD"/>
    <property type="match status" value="1"/>
</dbReference>
<accession>A0A2R3QKR6</accession>
<dbReference type="PROSITE" id="PS51192">
    <property type="entry name" value="HELICASE_ATP_BIND_1"/>
    <property type="match status" value="1"/>
</dbReference>
<feature type="domain" description="Helicase ATP-binding" evidence="13">
    <location>
        <begin position="32"/>
        <end position="207"/>
    </location>
</feature>
<keyword evidence="4 11" id="KW-0378">Hydrolase</keyword>
<dbReference type="GO" id="GO:0003724">
    <property type="term" value="F:RNA helicase activity"/>
    <property type="evidence" value="ECO:0007669"/>
    <property type="project" value="UniProtKB-EC"/>
</dbReference>
<dbReference type="RefSeq" id="WP_106737179.1">
    <property type="nucleotide sequence ID" value="NZ_CP027657.1"/>
</dbReference>
<sequence length="447" mass="48848">MTFASLGLIEPLLRTLADLDYQTPTPVQSQAIPAVLKGRDLMAAAQTGTGKTAGFALPLLQRLTLEGPQVASNSVRTLVLVPTRELAEQVLQSFLSYGQNLPLSSYAVYGGVSINPQMMKLRKGVDVLVATPGRLLDLYRQNAVKFSQLQTLVLDEADRMLDLGFARELDELFSALPKKRQTLLFSATFSDAIRQMAGELLRDPLSVEVSPRNAAAKSVKQWLIPVDKKRKGELFLYLLQEKRWGQVLVFAKTRKGVDQLEQELLAIGVSADSIHGDKPQPSRLRALERFKAGEVQVLVATDVAARGLDIDDLPLVVNLDLPINAEDYVHRIGRTGRAGSKGEAISLVCADEVDQLAAIENLTQQLIKRVDEPDFIPDHRVPLTAVGGQVLKKPKKPKQKLIPGAGKAGGKGNIHLGRWFEEEDAKPKAKAVRKVPSFGSKPKGGKK</sequence>
<dbReference type="OrthoDB" id="9805696at2"/>
<dbReference type="GO" id="GO:0009266">
    <property type="term" value="P:response to temperature stimulus"/>
    <property type="evidence" value="ECO:0007669"/>
    <property type="project" value="UniProtKB-ARBA"/>
</dbReference>
<protein>
    <recommendedName>
        <fullName evidence="9">DEAD-box ATP-dependent RNA helicase RhpA</fullName>
        <ecNumber evidence="1">3.6.4.13</ecNumber>
    </recommendedName>
</protein>
<feature type="domain" description="Helicase C-terminal" evidence="14">
    <location>
        <begin position="218"/>
        <end position="384"/>
    </location>
</feature>
<keyword evidence="6 11" id="KW-0067">ATP-binding</keyword>
<keyword evidence="3 11" id="KW-0547">Nucleotide-binding</keyword>
<evidence type="ECO:0000256" key="2">
    <source>
        <dbReference type="ARBA" id="ARBA00022490"/>
    </source>
</evidence>
<name>A0A2R3QKR6_ECTME</name>
<keyword evidence="5 11" id="KW-0347">Helicase</keyword>
<evidence type="ECO:0000256" key="4">
    <source>
        <dbReference type="ARBA" id="ARBA00022801"/>
    </source>
</evidence>
<reference evidence="16 17" key="1">
    <citation type="submission" date="2018-03" db="EMBL/GenBank/DDBJ databases">
        <title>Complete genome sequence and methylome analysis of Pseudomonas mendocina NEB 698.</title>
        <authorList>
            <person name="Morgan R.D."/>
        </authorList>
    </citation>
    <scope>NUCLEOTIDE SEQUENCE [LARGE SCALE GENOMIC DNA]</scope>
    <source>
        <strain evidence="16 17">NEB698</strain>
    </source>
</reference>
<proteinExistence type="inferred from homology"/>
<evidence type="ECO:0000256" key="8">
    <source>
        <dbReference type="ARBA" id="ARBA00047984"/>
    </source>
</evidence>
<dbReference type="Pfam" id="PF00271">
    <property type="entry name" value="Helicase_C"/>
    <property type="match status" value="1"/>
</dbReference>
<evidence type="ECO:0000259" key="13">
    <source>
        <dbReference type="PROSITE" id="PS51192"/>
    </source>
</evidence>
<evidence type="ECO:0000256" key="12">
    <source>
        <dbReference type="SAM" id="MobiDB-lite"/>
    </source>
</evidence>
<organism evidence="16 17">
    <name type="scientific">Ectopseudomonas mendocina</name>
    <name type="common">Pseudomonas mendocina</name>
    <dbReference type="NCBI Taxonomy" id="300"/>
    <lineage>
        <taxon>Bacteria</taxon>
        <taxon>Pseudomonadati</taxon>
        <taxon>Pseudomonadota</taxon>
        <taxon>Gammaproteobacteria</taxon>
        <taxon>Pseudomonadales</taxon>
        <taxon>Pseudomonadaceae</taxon>
        <taxon>Ectopseudomonas</taxon>
    </lineage>
</organism>
<evidence type="ECO:0000313" key="16">
    <source>
        <dbReference type="EMBL" id="AVO52350.1"/>
    </source>
</evidence>
<dbReference type="CDD" id="cd18787">
    <property type="entry name" value="SF2_C_DEAD"/>
    <property type="match status" value="1"/>
</dbReference>
<evidence type="ECO:0000256" key="7">
    <source>
        <dbReference type="ARBA" id="ARBA00038437"/>
    </source>
</evidence>
<gene>
    <name evidence="16" type="ORF">C7A17_06105</name>
</gene>
<evidence type="ECO:0000256" key="9">
    <source>
        <dbReference type="ARBA" id="ARBA00074363"/>
    </source>
</evidence>
<dbReference type="GO" id="GO:0005524">
    <property type="term" value="F:ATP binding"/>
    <property type="evidence" value="ECO:0007669"/>
    <property type="project" value="UniProtKB-KW"/>
</dbReference>
<evidence type="ECO:0000256" key="6">
    <source>
        <dbReference type="ARBA" id="ARBA00022840"/>
    </source>
</evidence>
<dbReference type="EC" id="3.6.4.13" evidence="1"/>
<comment type="similarity">
    <text evidence="7 11">Belongs to the DEAD box helicase family.</text>
</comment>
<dbReference type="Gene3D" id="3.40.50.300">
    <property type="entry name" value="P-loop containing nucleotide triphosphate hydrolases"/>
    <property type="match status" value="2"/>
</dbReference>
<dbReference type="InterPro" id="IPR050079">
    <property type="entry name" value="DEAD_box_RNA_helicase"/>
</dbReference>
<dbReference type="FunFam" id="3.40.50.300:FF:000108">
    <property type="entry name" value="ATP-dependent RNA helicase RhlE"/>
    <property type="match status" value="1"/>
</dbReference>
<evidence type="ECO:0000259" key="14">
    <source>
        <dbReference type="PROSITE" id="PS51194"/>
    </source>
</evidence>
<dbReference type="PROSITE" id="PS51194">
    <property type="entry name" value="HELICASE_CTER"/>
    <property type="match status" value="1"/>
</dbReference>
<evidence type="ECO:0000256" key="10">
    <source>
        <dbReference type="PROSITE-ProRule" id="PRU00552"/>
    </source>
</evidence>
<dbReference type="InterPro" id="IPR001650">
    <property type="entry name" value="Helicase_C-like"/>
</dbReference>
<dbReference type="SMART" id="SM00487">
    <property type="entry name" value="DEXDc"/>
    <property type="match status" value="1"/>
</dbReference>
<dbReference type="InterPro" id="IPR014001">
    <property type="entry name" value="Helicase_ATP-bd"/>
</dbReference>
<evidence type="ECO:0000259" key="15">
    <source>
        <dbReference type="PROSITE" id="PS51195"/>
    </source>
</evidence>
<dbReference type="PANTHER" id="PTHR47959">
    <property type="entry name" value="ATP-DEPENDENT RNA HELICASE RHLE-RELATED"/>
    <property type="match status" value="1"/>
</dbReference>
<evidence type="ECO:0000256" key="3">
    <source>
        <dbReference type="ARBA" id="ARBA00022741"/>
    </source>
</evidence>
<dbReference type="SUPFAM" id="SSF52540">
    <property type="entry name" value="P-loop containing nucleoside triphosphate hydrolases"/>
    <property type="match status" value="1"/>
</dbReference>
<dbReference type="PANTHER" id="PTHR47959:SF13">
    <property type="entry name" value="ATP-DEPENDENT RNA HELICASE RHLE"/>
    <property type="match status" value="1"/>
</dbReference>
<comment type="catalytic activity">
    <reaction evidence="8">
        <text>ATP + H2O = ADP + phosphate + H(+)</text>
        <dbReference type="Rhea" id="RHEA:13065"/>
        <dbReference type="ChEBI" id="CHEBI:15377"/>
        <dbReference type="ChEBI" id="CHEBI:15378"/>
        <dbReference type="ChEBI" id="CHEBI:30616"/>
        <dbReference type="ChEBI" id="CHEBI:43474"/>
        <dbReference type="ChEBI" id="CHEBI:456216"/>
        <dbReference type="EC" id="3.6.4.13"/>
    </reaction>
</comment>
<dbReference type="GO" id="GO:0042255">
    <property type="term" value="P:ribosome assembly"/>
    <property type="evidence" value="ECO:0007669"/>
    <property type="project" value="UniProtKB-ARBA"/>
</dbReference>
<keyword evidence="2" id="KW-0963">Cytoplasm</keyword>
<dbReference type="InterPro" id="IPR044742">
    <property type="entry name" value="DEAD/DEAH_RhlB"/>
</dbReference>
<dbReference type="STRING" id="1001585.MDS_4045"/>